<dbReference type="AlphaFoldDB" id="A0A438GR09"/>
<reference evidence="1 2" key="1">
    <citation type="journal article" date="2018" name="PLoS Genet.">
        <title>Population sequencing reveals clonal diversity and ancestral inbreeding in the grapevine cultivar Chardonnay.</title>
        <authorList>
            <person name="Roach M.J."/>
            <person name="Johnson D.L."/>
            <person name="Bohlmann J."/>
            <person name="van Vuuren H.J."/>
            <person name="Jones S.J."/>
            <person name="Pretorius I.S."/>
            <person name="Schmidt S.A."/>
            <person name="Borneman A.R."/>
        </authorList>
    </citation>
    <scope>NUCLEOTIDE SEQUENCE [LARGE SCALE GENOMIC DNA]</scope>
    <source>
        <strain evidence="2">cv. Chardonnay</strain>
        <tissue evidence="1">Leaf</tissue>
    </source>
</reference>
<gene>
    <name evidence="1" type="ORF">CK203_052086</name>
</gene>
<evidence type="ECO:0000313" key="2">
    <source>
        <dbReference type="Proteomes" id="UP000288805"/>
    </source>
</evidence>
<sequence length="181" mass="20589">MRLMVLTTVKWTKPKLLINFCPKKPLMTHLNRLQEAIVSKEVPATTFSDALRSLDLLKSTLHAYNKGIAEAEDWIAQAFCMIGELQPAMHHCKASIEILEKLYGSNHIVIGYELMKLSSIQLSLGDTAAMKSISRLAAIFSWYYGPHADMMFPYLGSLKREIANLFYEESFMLFLKWAIPS</sequence>
<dbReference type="PANTHER" id="PTHR47337">
    <property type="entry name" value="TETRATRICOPEPTIDE REPEAT (TPR)-LIKE SUPERFAMILY PROTEIN"/>
    <property type="match status" value="1"/>
</dbReference>
<dbReference type="Proteomes" id="UP000288805">
    <property type="component" value="Unassembled WGS sequence"/>
</dbReference>
<proteinExistence type="predicted"/>
<accession>A0A438GR09</accession>
<dbReference type="EMBL" id="QGNW01000366">
    <property type="protein sequence ID" value="RVW74651.1"/>
    <property type="molecule type" value="Genomic_DNA"/>
</dbReference>
<organism evidence="1 2">
    <name type="scientific">Vitis vinifera</name>
    <name type="common">Grape</name>
    <dbReference type="NCBI Taxonomy" id="29760"/>
    <lineage>
        <taxon>Eukaryota</taxon>
        <taxon>Viridiplantae</taxon>
        <taxon>Streptophyta</taxon>
        <taxon>Embryophyta</taxon>
        <taxon>Tracheophyta</taxon>
        <taxon>Spermatophyta</taxon>
        <taxon>Magnoliopsida</taxon>
        <taxon>eudicotyledons</taxon>
        <taxon>Gunneridae</taxon>
        <taxon>Pentapetalae</taxon>
        <taxon>rosids</taxon>
        <taxon>Vitales</taxon>
        <taxon>Vitaceae</taxon>
        <taxon>Viteae</taxon>
        <taxon>Vitis</taxon>
    </lineage>
</organism>
<dbReference type="PANTHER" id="PTHR47337:SF1">
    <property type="entry name" value="TETRATRICOPEPTIDE REPEAT (TPR)-LIKE SUPERFAMILY PROTEIN"/>
    <property type="match status" value="1"/>
</dbReference>
<dbReference type="Gene3D" id="1.25.40.10">
    <property type="entry name" value="Tetratricopeptide repeat domain"/>
    <property type="match status" value="1"/>
</dbReference>
<name>A0A438GR09_VITVI</name>
<protein>
    <submittedName>
        <fullName evidence="1">Uncharacterized protein</fullName>
    </submittedName>
</protein>
<evidence type="ECO:0000313" key="1">
    <source>
        <dbReference type="EMBL" id="RVW74651.1"/>
    </source>
</evidence>
<comment type="caution">
    <text evidence="1">The sequence shown here is derived from an EMBL/GenBank/DDBJ whole genome shotgun (WGS) entry which is preliminary data.</text>
</comment>
<dbReference type="InterPro" id="IPR011990">
    <property type="entry name" value="TPR-like_helical_dom_sf"/>
</dbReference>